<dbReference type="KEGG" id="snan:I6N98_00180"/>
<dbReference type="AlphaFoldDB" id="A0A7T4R0T1"/>
<gene>
    <name evidence="1" type="ORF">I6N98_00180</name>
</gene>
<name>A0A7T4R0T1_9GAMM</name>
<dbReference type="SUPFAM" id="SSF52091">
    <property type="entry name" value="SpoIIaa-like"/>
    <property type="match status" value="1"/>
</dbReference>
<dbReference type="InterPro" id="IPR036513">
    <property type="entry name" value="STAS_dom_sf"/>
</dbReference>
<proteinExistence type="predicted"/>
<keyword evidence="2" id="KW-1185">Reference proteome</keyword>
<dbReference type="EMBL" id="CP066167">
    <property type="protein sequence ID" value="QQD18331.1"/>
    <property type="molecule type" value="Genomic_DNA"/>
</dbReference>
<dbReference type="RefSeq" id="WP_198569828.1">
    <property type="nucleotide sequence ID" value="NZ_CP066167.1"/>
</dbReference>
<dbReference type="Pfam" id="PF11964">
    <property type="entry name" value="SpoIIAA-like"/>
    <property type="match status" value="1"/>
</dbReference>
<dbReference type="InterPro" id="IPR038396">
    <property type="entry name" value="SpoIIAA-like_sf"/>
</dbReference>
<dbReference type="Proteomes" id="UP000596063">
    <property type="component" value="Chromosome"/>
</dbReference>
<sequence>MLQLIPISSPNVVGMKLAGKVNHDDMTTVMHEVERKLERQDQLGIYIEMDHFKGFTLRGLIREMGLLTHHINHITRTALVSDKQWYKRSIAIITHWAPNVEIEHFTPLQRDEALIWACEQDVGAYSA</sequence>
<protein>
    <submittedName>
        <fullName evidence="1">STAS/SEC14 domain-containing protein</fullName>
    </submittedName>
</protein>
<reference evidence="1 2" key="1">
    <citation type="submission" date="2020-12" db="EMBL/GenBank/DDBJ databases">
        <authorList>
            <person name="Shan Y."/>
        </authorList>
    </citation>
    <scope>NUCLEOTIDE SEQUENCE [LARGE SCALE GENOMIC DNA]</scope>
    <source>
        <strain evidence="2">csc3.9</strain>
    </source>
</reference>
<accession>A0A7T4R0T1</accession>
<dbReference type="Gene3D" id="3.40.50.10600">
    <property type="entry name" value="SpoIIaa-like domains"/>
    <property type="match status" value="1"/>
</dbReference>
<evidence type="ECO:0000313" key="1">
    <source>
        <dbReference type="EMBL" id="QQD18331.1"/>
    </source>
</evidence>
<organism evidence="1 2">
    <name type="scientific">Spongiibacter nanhainus</name>
    <dbReference type="NCBI Taxonomy" id="2794344"/>
    <lineage>
        <taxon>Bacteria</taxon>
        <taxon>Pseudomonadati</taxon>
        <taxon>Pseudomonadota</taxon>
        <taxon>Gammaproteobacteria</taxon>
        <taxon>Cellvibrionales</taxon>
        <taxon>Spongiibacteraceae</taxon>
        <taxon>Spongiibacter</taxon>
    </lineage>
</organism>
<dbReference type="InterPro" id="IPR021866">
    <property type="entry name" value="SpoIIAA-like"/>
</dbReference>
<evidence type="ECO:0000313" key="2">
    <source>
        <dbReference type="Proteomes" id="UP000596063"/>
    </source>
</evidence>